<name>A0A0G4EAN9_VITBC</name>
<gene>
    <name evidence="2" type="ORF">Vbra_4666</name>
</gene>
<dbReference type="VEuPathDB" id="CryptoDB:Vbra_4666"/>
<dbReference type="PhylomeDB" id="A0A0G4EAN9"/>
<organism evidence="2 3">
    <name type="scientific">Vitrella brassicaformis (strain CCMP3155)</name>
    <dbReference type="NCBI Taxonomy" id="1169540"/>
    <lineage>
        <taxon>Eukaryota</taxon>
        <taxon>Sar</taxon>
        <taxon>Alveolata</taxon>
        <taxon>Colpodellida</taxon>
        <taxon>Vitrellaceae</taxon>
        <taxon>Vitrella</taxon>
    </lineage>
</organism>
<feature type="region of interest" description="Disordered" evidence="1">
    <location>
        <begin position="74"/>
        <end position="115"/>
    </location>
</feature>
<dbReference type="InParanoid" id="A0A0G4EAN9"/>
<feature type="compositionally biased region" description="Low complexity" evidence="1">
    <location>
        <begin position="77"/>
        <end position="86"/>
    </location>
</feature>
<keyword evidence="3" id="KW-1185">Reference proteome</keyword>
<accession>A0A0G4EAN9</accession>
<proteinExistence type="predicted"/>
<evidence type="ECO:0000313" key="3">
    <source>
        <dbReference type="Proteomes" id="UP000041254"/>
    </source>
</evidence>
<evidence type="ECO:0000313" key="2">
    <source>
        <dbReference type="EMBL" id="CEL92501.1"/>
    </source>
</evidence>
<dbReference type="EMBL" id="CDMY01000086">
    <property type="protein sequence ID" value="CEL92501.1"/>
    <property type="molecule type" value="Genomic_DNA"/>
</dbReference>
<protein>
    <submittedName>
        <fullName evidence="2">Uncharacterized protein</fullName>
    </submittedName>
</protein>
<sequence length="187" mass="20066">MRGGRLHPRQLPGCKRACASWSPCVHRVHRQQPRPPLPPSPRVHKRGQGDLLHDWLESPSLNWEDLGVSLGPPVSSTKAKPTKVAAAGGGGVKCPGGGPAKPPAKKKQEIDNNTAPRPAAACNDGDGVSFDLCCADDEPRLQPQVRIAASAIDRALRRKDTHSNGLIRMLESKLRAARGVKASRERA</sequence>
<evidence type="ECO:0000256" key="1">
    <source>
        <dbReference type="SAM" id="MobiDB-lite"/>
    </source>
</evidence>
<dbReference type="Proteomes" id="UP000041254">
    <property type="component" value="Unassembled WGS sequence"/>
</dbReference>
<feature type="compositionally biased region" description="Gly residues" evidence="1">
    <location>
        <begin position="87"/>
        <end position="99"/>
    </location>
</feature>
<reference evidence="2 3" key="1">
    <citation type="submission" date="2014-11" db="EMBL/GenBank/DDBJ databases">
        <authorList>
            <person name="Zhu J."/>
            <person name="Qi W."/>
            <person name="Song R."/>
        </authorList>
    </citation>
    <scope>NUCLEOTIDE SEQUENCE [LARGE SCALE GENOMIC DNA]</scope>
</reference>
<dbReference type="AlphaFoldDB" id="A0A0G4EAN9"/>